<dbReference type="Proteomes" id="UP001148838">
    <property type="component" value="Unassembled WGS sequence"/>
</dbReference>
<proteinExistence type="predicted"/>
<comment type="caution">
    <text evidence="1">The sequence shown here is derived from an EMBL/GenBank/DDBJ whole genome shotgun (WGS) entry which is preliminary data.</text>
</comment>
<accession>A0ABQ8SKA7</accession>
<keyword evidence="2" id="KW-1185">Reference proteome</keyword>
<organism evidence="1 2">
    <name type="scientific">Periplaneta americana</name>
    <name type="common">American cockroach</name>
    <name type="synonym">Blatta americana</name>
    <dbReference type="NCBI Taxonomy" id="6978"/>
    <lineage>
        <taxon>Eukaryota</taxon>
        <taxon>Metazoa</taxon>
        <taxon>Ecdysozoa</taxon>
        <taxon>Arthropoda</taxon>
        <taxon>Hexapoda</taxon>
        <taxon>Insecta</taxon>
        <taxon>Pterygota</taxon>
        <taxon>Neoptera</taxon>
        <taxon>Polyneoptera</taxon>
        <taxon>Dictyoptera</taxon>
        <taxon>Blattodea</taxon>
        <taxon>Blattoidea</taxon>
        <taxon>Blattidae</taxon>
        <taxon>Blattinae</taxon>
        <taxon>Periplaneta</taxon>
    </lineage>
</organism>
<dbReference type="EMBL" id="JAJSOF020000025">
    <property type="protein sequence ID" value="KAJ4434236.1"/>
    <property type="molecule type" value="Genomic_DNA"/>
</dbReference>
<reference evidence="1 2" key="1">
    <citation type="journal article" date="2022" name="Allergy">
        <title>Genome assembly and annotation of Periplaneta americana reveal a comprehensive cockroach allergen profile.</title>
        <authorList>
            <person name="Wang L."/>
            <person name="Xiong Q."/>
            <person name="Saelim N."/>
            <person name="Wang L."/>
            <person name="Nong W."/>
            <person name="Wan A.T."/>
            <person name="Shi M."/>
            <person name="Liu X."/>
            <person name="Cao Q."/>
            <person name="Hui J.H.L."/>
            <person name="Sookrung N."/>
            <person name="Leung T.F."/>
            <person name="Tungtrongchitr A."/>
            <person name="Tsui S.K.W."/>
        </authorList>
    </citation>
    <scope>NUCLEOTIDE SEQUENCE [LARGE SCALE GENOMIC DNA]</scope>
    <source>
        <strain evidence="1">PWHHKU_190912</strain>
    </source>
</reference>
<name>A0ABQ8SKA7_PERAM</name>
<protein>
    <submittedName>
        <fullName evidence="1">Uncharacterized protein</fullName>
    </submittedName>
</protein>
<evidence type="ECO:0000313" key="1">
    <source>
        <dbReference type="EMBL" id="KAJ4434236.1"/>
    </source>
</evidence>
<sequence length="216" mass="24893">MAGLCEDGYEPPGSLNGSKKTLLLHAAAATRAIHQINDLTRLSLETAMVLLKTVITPIVTYGITLIWEKLTLTDLERIEKVKARFLKCTLGIGQNAPSRLVYEMTRETFYVEDIRLQILLQSTQPYKDLLERREDKRRTIDPDFYATGAMVDRNWTKRHAITRFAIHGFHHKLCKTKSYHEPCESCVCELCDLKCERYHLTKCESNVKTLNEYAKK</sequence>
<evidence type="ECO:0000313" key="2">
    <source>
        <dbReference type="Proteomes" id="UP001148838"/>
    </source>
</evidence>
<gene>
    <name evidence="1" type="ORF">ANN_22784</name>
</gene>